<comment type="subunit">
    <text evidence="2">Monomer.</text>
</comment>
<dbReference type="CDD" id="cd03017">
    <property type="entry name" value="PRX_BCP"/>
    <property type="match status" value="1"/>
</dbReference>
<dbReference type="RefSeq" id="WP_119454447.1">
    <property type="nucleotide sequence ID" value="NZ_QWGA01000007.1"/>
</dbReference>
<accession>A0A399RES6</accession>
<dbReference type="Gene3D" id="3.40.30.10">
    <property type="entry name" value="Glutaredoxin"/>
    <property type="match status" value="1"/>
</dbReference>
<dbReference type="PANTHER" id="PTHR42801:SF4">
    <property type="entry name" value="AHPC_TSA FAMILY PROTEIN"/>
    <property type="match status" value="1"/>
</dbReference>
<keyword evidence="16" id="KW-1185">Reference proteome</keyword>
<comment type="function">
    <text evidence="1">Thiol-specific peroxidase that catalyzes the reduction of hydrogen peroxide and organic hydroperoxides to water and alcohols, respectively. Plays a role in cell protection against oxidative stress by detoxifying peroxides and as sensor of hydrogen peroxide-mediated signaling events.</text>
</comment>
<dbReference type="AlphaFoldDB" id="A0A399RES6"/>
<dbReference type="GO" id="GO:0045454">
    <property type="term" value="P:cell redox homeostasis"/>
    <property type="evidence" value="ECO:0007669"/>
    <property type="project" value="TreeGrafter"/>
</dbReference>
<evidence type="ECO:0000256" key="13">
    <source>
        <dbReference type="PIRSR" id="PIRSR000239-1"/>
    </source>
</evidence>
<evidence type="ECO:0000259" key="14">
    <source>
        <dbReference type="PROSITE" id="PS51352"/>
    </source>
</evidence>
<dbReference type="Pfam" id="PF00578">
    <property type="entry name" value="AhpC-TSA"/>
    <property type="match status" value="1"/>
</dbReference>
<evidence type="ECO:0000256" key="5">
    <source>
        <dbReference type="ARBA" id="ARBA00022862"/>
    </source>
</evidence>
<dbReference type="GO" id="GO:0005737">
    <property type="term" value="C:cytoplasm"/>
    <property type="evidence" value="ECO:0007669"/>
    <property type="project" value="TreeGrafter"/>
</dbReference>
<protein>
    <recommendedName>
        <fullName evidence="3">thioredoxin-dependent peroxiredoxin</fullName>
        <ecNumber evidence="3">1.11.1.24</ecNumber>
    </recommendedName>
    <alternativeName>
        <fullName evidence="9">Thioredoxin peroxidase</fullName>
    </alternativeName>
    <alternativeName>
        <fullName evidence="11">Thioredoxin-dependent peroxiredoxin Bcp</fullName>
    </alternativeName>
</protein>
<dbReference type="SUPFAM" id="SSF52833">
    <property type="entry name" value="Thioredoxin-like"/>
    <property type="match status" value="1"/>
</dbReference>
<evidence type="ECO:0000256" key="7">
    <source>
        <dbReference type="ARBA" id="ARBA00023157"/>
    </source>
</evidence>
<keyword evidence="6" id="KW-0560">Oxidoreductase</keyword>
<evidence type="ECO:0000256" key="11">
    <source>
        <dbReference type="ARBA" id="ARBA00042639"/>
    </source>
</evidence>
<dbReference type="InterPro" id="IPR050924">
    <property type="entry name" value="Peroxiredoxin_BCP/PrxQ"/>
</dbReference>
<evidence type="ECO:0000256" key="4">
    <source>
        <dbReference type="ARBA" id="ARBA00022559"/>
    </source>
</evidence>
<gene>
    <name evidence="15" type="ORF">D1222_11750</name>
</gene>
<proteinExistence type="inferred from homology"/>
<dbReference type="InterPro" id="IPR036249">
    <property type="entry name" value="Thioredoxin-like_sf"/>
</dbReference>
<dbReference type="EC" id="1.11.1.24" evidence="3"/>
<feature type="active site" description="Cysteine sulfenic acid (-SOH) intermediate; for peroxidase activity" evidence="13">
    <location>
        <position position="46"/>
    </location>
</feature>
<keyword evidence="5" id="KW-0049">Antioxidant</keyword>
<keyword evidence="7" id="KW-1015">Disulfide bond</keyword>
<evidence type="ECO:0000256" key="1">
    <source>
        <dbReference type="ARBA" id="ARBA00003330"/>
    </source>
</evidence>
<evidence type="ECO:0000313" key="16">
    <source>
        <dbReference type="Proteomes" id="UP000265845"/>
    </source>
</evidence>
<evidence type="ECO:0000256" key="3">
    <source>
        <dbReference type="ARBA" id="ARBA00013017"/>
    </source>
</evidence>
<dbReference type="Proteomes" id="UP000265845">
    <property type="component" value="Unassembled WGS sequence"/>
</dbReference>
<dbReference type="OrthoDB" id="9812811at2"/>
<keyword evidence="4" id="KW-0575">Peroxidase</keyword>
<dbReference type="GO" id="GO:0034599">
    <property type="term" value="P:cellular response to oxidative stress"/>
    <property type="evidence" value="ECO:0007669"/>
    <property type="project" value="TreeGrafter"/>
</dbReference>
<dbReference type="PIRSF" id="PIRSF000239">
    <property type="entry name" value="AHPC"/>
    <property type="match status" value="1"/>
</dbReference>
<dbReference type="PANTHER" id="PTHR42801">
    <property type="entry name" value="THIOREDOXIN-DEPENDENT PEROXIDE REDUCTASE"/>
    <property type="match status" value="1"/>
</dbReference>
<name>A0A399RES6_9PROT</name>
<organism evidence="15 16">
    <name type="scientific">Henriciella algicola</name>
    <dbReference type="NCBI Taxonomy" id="1608422"/>
    <lineage>
        <taxon>Bacteria</taxon>
        <taxon>Pseudomonadati</taxon>
        <taxon>Pseudomonadota</taxon>
        <taxon>Alphaproteobacteria</taxon>
        <taxon>Hyphomonadales</taxon>
        <taxon>Hyphomonadaceae</taxon>
        <taxon>Henriciella</taxon>
    </lineage>
</organism>
<evidence type="ECO:0000256" key="8">
    <source>
        <dbReference type="ARBA" id="ARBA00023284"/>
    </source>
</evidence>
<evidence type="ECO:0000256" key="9">
    <source>
        <dbReference type="ARBA" id="ARBA00032824"/>
    </source>
</evidence>
<dbReference type="InterPro" id="IPR013766">
    <property type="entry name" value="Thioredoxin_domain"/>
</dbReference>
<evidence type="ECO:0000256" key="2">
    <source>
        <dbReference type="ARBA" id="ARBA00011245"/>
    </source>
</evidence>
<evidence type="ECO:0000313" key="15">
    <source>
        <dbReference type="EMBL" id="RIJ29031.1"/>
    </source>
</evidence>
<comment type="similarity">
    <text evidence="10">Belongs to the peroxiredoxin family. BCP/PrxQ subfamily.</text>
</comment>
<evidence type="ECO:0000256" key="10">
    <source>
        <dbReference type="ARBA" id="ARBA00038489"/>
    </source>
</evidence>
<feature type="domain" description="Thioredoxin" evidence="14">
    <location>
        <begin position="5"/>
        <end position="152"/>
    </location>
</feature>
<dbReference type="InterPro" id="IPR000866">
    <property type="entry name" value="AhpC/TSA"/>
</dbReference>
<comment type="caution">
    <text evidence="15">The sequence shown here is derived from an EMBL/GenBank/DDBJ whole genome shotgun (WGS) entry which is preliminary data.</text>
</comment>
<dbReference type="PROSITE" id="PS51352">
    <property type="entry name" value="THIOREDOXIN_2"/>
    <property type="match status" value="1"/>
</dbReference>
<dbReference type="InterPro" id="IPR024706">
    <property type="entry name" value="Peroxiredoxin_AhpC-typ"/>
</dbReference>
<dbReference type="GO" id="GO:0008379">
    <property type="term" value="F:thioredoxin peroxidase activity"/>
    <property type="evidence" value="ECO:0007669"/>
    <property type="project" value="TreeGrafter"/>
</dbReference>
<comment type="catalytic activity">
    <reaction evidence="12">
        <text>a hydroperoxide + [thioredoxin]-dithiol = an alcohol + [thioredoxin]-disulfide + H2O</text>
        <dbReference type="Rhea" id="RHEA:62620"/>
        <dbReference type="Rhea" id="RHEA-COMP:10698"/>
        <dbReference type="Rhea" id="RHEA-COMP:10700"/>
        <dbReference type="ChEBI" id="CHEBI:15377"/>
        <dbReference type="ChEBI" id="CHEBI:29950"/>
        <dbReference type="ChEBI" id="CHEBI:30879"/>
        <dbReference type="ChEBI" id="CHEBI:35924"/>
        <dbReference type="ChEBI" id="CHEBI:50058"/>
        <dbReference type="EC" id="1.11.1.24"/>
    </reaction>
</comment>
<dbReference type="EMBL" id="QWGA01000007">
    <property type="protein sequence ID" value="RIJ29031.1"/>
    <property type="molecule type" value="Genomic_DNA"/>
</dbReference>
<dbReference type="FunFam" id="3.40.30.10:FF:000007">
    <property type="entry name" value="Thioredoxin-dependent thiol peroxidase"/>
    <property type="match status" value="1"/>
</dbReference>
<keyword evidence="8" id="KW-0676">Redox-active center</keyword>
<reference evidence="15 16" key="1">
    <citation type="submission" date="2018-08" db="EMBL/GenBank/DDBJ databases">
        <title>Henriciella mobilis sp. nov., isolated from seawater.</title>
        <authorList>
            <person name="Cheng H."/>
            <person name="Wu Y.-H."/>
            <person name="Xu X.-W."/>
            <person name="Guo L.-L."/>
        </authorList>
    </citation>
    <scope>NUCLEOTIDE SEQUENCE [LARGE SCALE GENOMIC DNA]</scope>
    <source>
        <strain evidence="15 16">CCUG67844</strain>
    </source>
</reference>
<evidence type="ECO:0000256" key="12">
    <source>
        <dbReference type="ARBA" id="ARBA00049091"/>
    </source>
</evidence>
<evidence type="ECO:0000256" key="6">
    <source>
        <dbReference type="ARBA" id="ARBA00023002"/>
    </source>
</evidence>
<sequence>MSSVISAGDAAPKVHLETTGGKVSIPSDSGRGLILFFYPKDNTPGCTNEAKDFTALKDEFDKKGFDIIGISRDSLASHEKFIAKQEIGFPLATDEDGSACEAFGVWKEKNMYGRKFMGIERSTFAIGADGMIIESWRKVRVKGHAEQVLSVL</sequence>